<evidence type="ECO:0000259" key="1">
    <source>
        <dbReference type="PROSITE" id="PS50075"/>
    </source>
</evidence>
<comment type="caution">
    <text evidence="2">The sequence shown here is derived from an EMBL/GenBank/DDBJ whole genome shotgun (WGS) entry which is preliminary data.</text>
</comment>
<dbReference type="Pfam" id="PF00550">
    <property type="entry name" value="PP-binding"/>
    <property type="match status" value="1"/>
</dbReference>
<dbReference type="Gene3D" id="1.10.1200.10">
    <property type="entry name" value="ACP-like"/>
    <property type="match status" value="1"/>
</dbReference>
<dbReference type="InterPro" id="IPR036736">
    <property type="entry name" value="ACP-like_sf"/>
</dbReference>
<keyword evidence="3" id="KW-1185">Reference proteome</keyword>
<dbReference type="InterPro" id="IPR009081">
    <property type="entry name" value="PP-bd_ACP"/>
</dbReference>
<proteinExistence type="predicted"/>
<reference evidence="3" key="1">
    <citation type="journal article" date="2019" name="Int. J. Syst. Evol. Microbiol.">
        <title>The Global Catalogue of Microorganisms (GCM) 10K type strain sequencing project: providing services to taxonomists for standard genome sequencing and annotation.</title>
        <authorList>
            <consortium name="The Broad Institute Genomics Platform"/>
            <consortium name="The Broad Institute Genome Sequencing Center for Infectious Disease"/>
            <person name="Wu L."/>
            <person name="Ma J."/>
        </authorList>
    </citation>
    <scope>NUCLEOTIDE SEQUENCE [LARGE SCALE GENOMIC DNA]</scope>
    <source>
        <strain evidence="3">JCM 17695</strain>
    </source>
</reference>
<feature type="domain" description="Carrier" evidence="1">
    <location>
        <begin position="5"/>
        <end position="80"/>
    </location>
</feature>
<dbReference type="SUPFAM" id="SSF47336">
    <property type="entry name" value="ACP-like"/>
    <property type="match status" value="1"/>
</dbReference>
<accession>A0ABW2TUJ6</accession>
<evidence type="ECO:0000313" key="2">
    <source>
        <dbReference type="EMBL" id="MFC7617394.1"/>
    </source>
</evidence>
<protein>
    <submittedName>
        <fullName evidence="2">Acyl carrier protein</fullName>
    </submittedName>
</protein>
<organism evidence="2 3">
    <name type="scientific">Actinokineospora soli</name>
    <dbReference type="NCBI Taxonomy" id="1048753"/>
    <lineage>
        <taxon>Bacteria</taxon>
        <taxon>Bacillati</taxon>
        <taxon>Actinomycetota</taxon>
        <taxon>Actinomycetes</taxon>
        <taxon>Pseudonocardiales</taxon>
        <taxon>Pseudonocardiaceae</taxon>
        <taxon>Actinokineospora</taxon>
    </lineage>
</organism>
<evidence type="ECO:0000313" key="3">
    <source>
        <dbReference type="Proteomes" id="UP001596512"/>
    </source>
</evidence>
<sequence length="82" mass="9105">MTTTALDKDDLRRTVAEVLDLDVDDITDTASFVDDLEVDSLMALEVVVVLEKKYGVKLREGELKRISCLDAAYQVMLEKLGG</sequence>
<dbReference type="PROSITE" id="PS50075">
    <property type="entry name" value="CARRIER"/>
    <property type="match status" value="1"/>
</dbReference>
<dbReference type="EMBL" id="JBHTEY010000004">
    <property type="protein sequence ID" value="MFC7617394.1"/>
    <property type="molecule type" value="Genomic_DNA"/>
</dbReference>
<dbReference type="Proteomes" id="UP001596512">
    <property type="component" value="Unassembled WGS sequence"/>
</dbReference>
<gene>
    <name evidence="2" type="ORF">ACFQV2_32225</name>
</gene>
<name>A0ABW2TUJ6_9PSEU</name>